<dbReference type="SUPFAM" id="SSF54909">
    <property type="entry name" value="Dimeric alpha+beta barrel"/>
    <property type="match status" value="1"/>
</dbReference>
<dbReference type="Pfam" id="PF20628">
    <property type="entry name" value="Dyp_perox_C"/>
    <property type="match status" value="1"/>
</dbReference>
<keyword evidence="13" id="KW-1185">Reference proteome</keyword>
<dbReference type="Pfam" id="PF04261">
    <property type="entry name" value="Dyp_perox_N"/>
    <property type="match status" value="1"/>
</dbReference>
<evidence type="ECO:0000256" key="7">
    <source>
        <dbReference type="ARBA" id="ARBA00023004"/>
    </source>
</evidence>
<organism evidence="12 13">
    <name type="scientific">Ornithinibacter aureus</name>
    <dbReference type="NCBI Taxonomy" id="622664"/>
    <lineage>
        <taxon>Bacteria</taxon>
        <taxon>Bacillati</taxon>
        <taxon>Actinomycetota</taxon>
        <taxon>Actinomycetes</taxon>
        <taxon>Micrococcales</taxon>
        <taxon>Intrasporangiaceae</taxon>
        <taxon>Ornithinibacter</taxon>
    </lineage>
</organism>
<dbReference type="InterPro" id="IPR011008">
    <property type="entry name" value="Dimeric_a/b-barrel"/>
</dbReference>
<evidence type="ECO:0000256" key="8">
    <source>
        <dbReference type="ARBA" id="ARBA00025737"/>
    </source>
</evidence>
<evidence type="ECO:0000259" key="10">
    <source>
        <dbReference type="Pfam" id="PF04261"/>
    </source>
</evidence>
<comment type="similarity">
    <text evidence="8">Belongs to the DyP-type peroxidase family.</text>
</comment>
<evidence type="ECO:0000256" key="6">
    <source>
        <dbReference type="ARBA" id="ARBA00023002"/>
    </source>
</evidence>
<keyword evidence="7" id="KW-0408">Iron</keyword>
<dbReference type="NCBIfam" id="TIGR01413">
    <property type="entry name" value="Dyp_perox_fam"/>
    <property type="match status" value="1"/>
</dbReference>
<evidence type="ECO:0000256" key="3">
    <source>
        <dbReference type="ARBA" id="ARBA00022617"/>
    </source>
</evidence>
<protein>
    <submittedName>
        <fullName evidence="12">Dyp-type peroxidase</fullName>
    </submittedName>
</protein>
<dbReference type="GO" id="GO:0004601">
    <property type="term" value="F:peroxidase activity"/>
    <property type="evidence" value="ECO:0007669"/>
    <property type="project" value="UniProtKB-KW"/>
</dbReference>
<dbReference type="PROSITE" id="PS51318">
    <property type="entry name" value="TAT"/>
    <property type="match status" value="1"/>
</dbReference>
<comment type="caution">
    <text evidence="12">The sequence shown here is derived from an EMBL/GenBank/DDBJ whole genome shotgun (WGS) entry which is preliminary data.</text>
</comment>
<gene>
    <name evidence="12" type="ORF">GCM10023153_20910</name>
</gene>
<keyword evidence="6" id="KW-0560">Oxidoreductase</keyword>
<keyword evidence="4" id="KW-0479">Metal-binding</keyword>
<name>A0ABP8JWU9_9MICO</name>
<feature type="signal peptide" evidence="9">
    <location>
        <begin position="1"/>
        <end position="36"/>
    </location>
</feature>
<evidence type="ECO:0000256" key="5">
    <source>
        <dbReference type="ARBA" id="ARBA00022729"/>
    </source>
</evidence>
<proteinExistence type="inferred from homology"/>
<evidence type="ECO:0000256" key="2">
    <source>
        <dbReference type="ARBA" id="ARBA00022559"/>
    </source>
</evidence>
<dbReference type="InterPro" id="IPR048327">
    <property type="entry name" value="Dyp_perox_N"/>
</dbReference>
<accession>A0ABP8JWU9</accession>
<dbReference type="Proteomes" id="UP001500390">
    <property type="component" value="Unassembled WGS sequence"/>
</dbReference>
<dbReference type="InterPro" id="IPR006311">
    <property type="entry name" value="TAT_signal"/>
</dbReference>
<keyword evidence="2 12" id="KW-0575">Peroxidase</keyword>
<keyword evidence="3" id="KW-0349">Heme</keyword>
<reference evidence="13" key="1">
    <citation type="journal article" date="2019" name="Int. J. Syst. Evol. Microbiol.">
        <title>The Global Catalogue of Microorganisms (GCM) 10K type strain sequencing project: providing services to taxonomists for standard genome sequencing and annotation.</title>
        <authorList>
            <consortium name="The Broad Institute Genomics Platform"/>
            <consortium name="The Broad Institute Genome Sequencing Center for Infectious Disease"/>
            <person name="Wu L."/>
            <person name="Ma J."/>
        </authorList>
    </citation>
    <scope>NUCLEOTIDE SEQUENCE [LARGE SCALE GENOMIC DNA]</scope>
    <source>
        <strain evidence="13">JCM 17738</strain>
    </source>
</reference>
<evidence type="ECO:0000256" key="4">
    <source>
        <dbReference type="ARBA" id="ARBA00022723"/>
    </source>
</evidence>
<evidence type="ECO:0000256" key="1">
    <source>
        <dbReference type="ARBA" id="ARBA00001970"/>
    </source>
</evidence>
<evidence type="ECO:0000313" key="13">
    <source>
        <dbReference type="Proteomes" id="UP001500390"/>
    </source>
</evidence>
<dbReference type="PANTHER" id="PTHR30521:SF4">
    <property type="entry name" value="DEFERROCHELATASE"/>
    <property type="match status" value="1"/>
</dbReference>
<keyword evidence="5 9" id="KW-0732">Signal</keyword>
<dbReference type="InterPro" id="IPR006314">
    <property type="entry name" value="Dyp_peroxidase"/>
</dbReference>
<feature type="domain" description="Dyp-type peroxidase N-terminal" evidence="10">
    <location>
        <begin position="69"/>
        <end position="210"/>
    </location>
</feature>
<sequence length="410" mass="42872">MSTPDQGRAAQSGRRSVLLSGLAGAGLAATAAIATAASGGPASAVPAVPPGTRATGPDAVARPFRGPHQAGILEAPAAYATFVALDLVDGADSDVVRRLLTVWTDDIERLMAGRGTLTDQEPELASVTAELTVTVGVGRRVVEIVGAPVPAWLAPLPAFSIDRLHPRWSGGDLLLQICATSPTTVAHAQRRLLSGAGGLASVRWVQRGFREPHEGPGVPMRNLFGQVDGTVQPDVAGLDADLLWSADAGPAWLRGGSSVVVRRIEMDLDGWDRVDRLSRENAIGRRLATGAPVTGGGLHTAPDLEAVDGLGFHVIDDAAHIRRAHASAPHERFLRRPYSYDDAPDAGSTSSSGLVFVTYQADPVRQFVPVQARLAELDLLNLWTTPVGSAVFAVLPGAREGEVLGQALFT</sequence>
<evidence type="ECO:0000256" key="9">
    <source>
        <dbReference type="SAM" id="SignalP"/>
    </source>
</evidence>
<evidence type="ECO:0000259" key="11">
    <source>
        <dbReference type="Pfam" id="PF20628"/>
    </source>
</evidence>
<dbReference type="InterPro" id="IPR048328">
    <property type="entry name" value="Dyp_perox_C"/>
</dbReference>
<evidence type="ECO:0000313" key="12">
    <source>
        <dbReference type="EMBL" id="GAA4397220.1"/>
    </source>
</evidence>
<comment type="cofactor">
    <cofactor evidence="1">
        <name>heme b</name>
        <dbReference type="ChEBI" id="CHEBI:60344"/>
    </cofactor>
</comment>
<dbReference type="PANTHER" id="PTHR30521">
    <property type="entry name" value="DEFERROCHELATASE/PEROXIDASE"/>
    <property type="match status" value="1"/>
</dbReference>
<feature type="chain" id="PRO_5047360174" evidence="9">
    <location>
        <begin position="37"/>
        <end position="410"/>
    </location>
</feature>
<dbReference type="EMBL" id="BAABFX010000028">
    <property type="protein sequence ID" value="GAA4397220.1"/>
    <property type="molecule type" value="Genomic_DNA"/>
</dbReference>
<dbReference type="PROSITE" id="PS51404">
    <property type="entry name" value="DYP_PEROXIDASE"/>
    <property type="match status" value="1"/>
</dbReference>
<dbReference type="RefSeq" id="WP_159902349.1">
    <property type="nucleotide sequence ID" value="NZ_BAABFX010000028.1"/>
</dbReference>
<feature type="domain" description="Dyp-type peroxidase C-terminal" evidence="11">
    <location>
        <begin position="221"/>
        <end position="398"/>
    </location>
</feature>